<dbReference type="Proteomes" id="UP001162640">
    <property type="component" value="Unassembled WGS sequence"/>
</dbReference>
<protein>
    <submittedName>
        <fullName evidence="2">Uncharacterized protein</fullName>
    </submittedName>
</protein>
<evidence type="ECO:0000313" key="3">
    <source>
        <dbReference type="Proteomes" id="UP001162640"/>
    </source>
</evidence>
<gene>
    <name evidence="2" type="ORF">TL16_g08183</name>
</gene>
<sequence>MFVALAFINFAAGWIDNDLANAAMLVLSSLSLLSFIYQLYLWRETIISETANEDLAKKRQNSMFFFLFFYTVAYLSGVSACTKLLVAEATVEKVAGGILLHFYVFVPLWRLQGGAASAKAAVKETASEEGHRYTEKLYDFAEHKYNMVSKVIGGGEISTYKDSLGVFSKKAVESKTNEVTGQYKRGAQRLLRDSSGYKASVVAVLIAPFEEEYWF</sequence>
<keyword evidence="1" id="KW-0812">Transmembrane</keyword>
<dbReference type="EMBL" id="BLQM01000267">
    <property type="protein sequence ID" value="GMH79555.1"/>
    <property type="molecule type" value="Genomic_DNA"/>
</dbReference>
<reference evidence="3" key="1">
    <citation type="journal article" date="2023" name="Commun. Biol.">
        <title>Genome analysis of Parmales, the sister group of diatoms, reveals the evolutionary specialization of diatoms from phago-mixotrophs to photoautotrophs.</title>
        <authorList>
            <person name="Ban H."/>
            <person name="Sato S."/>
            <person name="Yoshikawa S."/>
            <person name="Yamada K."/>
            <person name="Nakamura Y."/>
            <person name="Ichinomiya M."/>
            <person name="Sato N."/>
            <person name="Blanc-Mathieu R."/>
            <person name="Endo H."/>
            <person name="Kuwata A."/>
            <person name="Ogata H."/>
        </authorList>
    </citation>
    <scope>NUCLEOTIDE SEQUENCE [LARGE SCALE GENOMIC DNA]</scope>
</reference>
<keyword evidence="1" id="KW-1133">Transmembrane helix</keyword>
<dbReference type="AlphaFoldDB" id="A0A9W7B4R1"/>
<feature type="transmembrane region" description="Helical" evidence="1">
    <location>
        <begin position="23"/>
        <end position="42"/>
    </location>
</feature>
<feature type="transmembrane region" description="Helical" evidence="1">
    <location>
        <begin position="63"/>
        <end position="87"/>
    </location>
</feature>
<comment type="caution">
    <text evidence="2">The sequence shown here is derived from an EMBL/GenBank/DDBJ whole genome shotgun (WGS) entry which is preliminary data.</text>
</comment>
<accession>A0A9W7B4R1</accession>
<evidence type="ECO:0000256" key="1">
    <source>
        <dbReference type="SAM" id="Phobius"/>
    </source>
</evidence>
<name>A0A9W7B4R1_9STRA</name>
<proteinExistence type="predicted"/>
<keyword evidence="1" id="KW-0472">Membrane</keyword>
<organism evidence="2 3">
    <name type="scientific">Triparma laevis f. inornata</name>
    <dbReference type="NCBI Taxonomy" id="1714386"/>
    <lineage>
        <taxon>Eukaryota</taxon>
        <taxon>Sar</taxon>
        <taxon>Stramenopiles</taxon>
        <taxon>Ochrophyta</taxon>
        <taxon>Bolidophyceae</taxon>
        <taxon>Parmales</taxon>
        <taxon>Triparmaceae</taxon>
        <taxon>Triparma</taxon>
    </lineage>
</organism>
<evidence type="ECO:0000313" key="2">
    <source>
        <dbReference type="EMBL" id="GMH79555.1"/>
    </source>
</evidence>